<feature type="transmembrane region" description="Helical" evidence="1">
    <location>
        <begin position="132"/>
        <end position="153"/>
    </location>
</feature>
<evidence type="ECO:0000313" key="2">
    <source>
        <dbReference type="EMBL" id="PWA68128.1"/>
    </source>
</evidence>
<accession>A0A2U1N3P0</accession>
<name>A0A2U1N3P0_ARTAN</name>
<keyword evidence="1" id="KW-0812">Transmembrane</keyword>
<dbReference type="GO" id="GO:0016757">
    <property type="term" value="F:glycosyltransferase activity"/>
    <property type="evidence" value="ECO:0007669"/>
    <property type="project" value="InterPro"/>
</dbReference>
<dbReference type="PANTHER" id="PTHR31485">
    <property type="entry name" value="PEPTIDYL SERINE ALPHA-GALACTOSYLTRANSFERASE"/>
    <property type="match status" value="1"/>
</dbReference>
<comment type="caution">
    <text evidence="2">The sequence shown here is derived from an EMBL/GenBank/DDBJ whole genome shotgun (WGS) entry which is preliminary data.</text>
</comment>
<sequence length="239" mass="27621">MSRHPLTGDCFIYLIGCDNELAKLHTSHPEACDKVGGVIIMHIHDLRKFALLWLHKTEEIYIECGRTLNEALRLHHEKRRCGDPNSLASPDLEKVNDQFEEIDHVKSNVTTETVQDSSLLEESSQTFLHIRFWMIFLWVSLVVGFGIVMMLILKGRKGQKKRGKGFKTRRRSSHKGFWEVLFCECYSDSQLCNTRFNGFTSLVDECNRVTDECNRVQLVSWHIHLSGSDKAHNLDPSYQ</sequence>
<proteinExistence type="predicted"/>
<dbReference type="STRING" id="35608.A0A2U1N3P0"/>
<keyword evidence="1" id="KW-1133">Transmembrane helix</keyword>
<keyword evidence="1" id="KW-0472">Membrane</keyword>
<reference evidence="2 3" key="1">
    <citation type="journal article" date="2018" name="Mol. Plant">
        <title>The genome of Artemisia annua provides insight into the evolution of Asteraceae family and artemisinin biosynthesis.</title>
        <authorList>
            <person name="Shen Q."/>
            <person name="Zhang L."/>
            <person name="Liao Z."/>
            <person name="Wang S."/>
            <person name="Yan T."/>
            <person name="Shi P."/>
            <person name="Liu M."/>
            <person name="Fu X."/>
            <person name="Pan Q."/>
            <person name="Wang Y."/>
            <person name="Lv Z."/>
            <person name="Lu X."/>
            <person name="Zhang F."/>
            <person name="Jiang W."/>
            <person name="Ma Y."/>
            <person name="Chen M."/>
            <person name="Hao X."/>
            <person name="Li L."/>
            <person name="Tang Y."/>
            <person name="Lv G."/>
            <person name="Zhou Y."/>
            <person name="Sun X."/>
            <person name="Brodelius P.E."/>
            <person name="Rose J.K.C."/>
            <person name="Tang K."/>
        </authorList>
    </citation>
    <scope>NUCLEOTIDE SEQUENCE [LARGE SCALE GENOMIC DNA]</scope>
    <source>
        <strain evidence="3">cv. Huhao1</strain>
        <tissue evidence="2">Leaf</tissue>
    </source>
</reference>
<dbReference type="Proteomes" id="UP000245207">
    <property type="component" value="Unassembled WGS sequence"/>
</dbReference>
<dbReference type="PANTHER" id="PTHR31485:SF7">
    <property type="entry name" value="PEPTIDYL SERINE ALPHA-GALACTOSYLTRANSFERASE"/>
    <property type="match status" value="1"/>
</dbReference>
<organism evidence="2 3">
    <name type="scientific">Artemisia annua</name>
    <name type="common">Sweet wormwood</name>
    <dbReference type="NCBI Taxonomy" id="35608"/>
    <lineage>
        <taxon>Eukaryota</taxon>
        <taxon>Viridiplantae</taxon>
        <taxon>Streptophyta</taxon>
        <taxon>Embryophyta</taxon>
        <taxon>Tracheophyta</taxon>
        <taxon>Spermatophyta</taxon>
        <taxon>Magnoliopsida</taxon>
        <taxon>eudicotyledons</taxon>
        <taxon>Gunneridae</taxon>
        <taxon>Pentapetalae</taxon>
        <taxon>asterids</taxon>
        <taxon>campanulids</taxon>
        <taxon>Asterales</taxon>
        <taxon>Asteraceae</taxon>
        <taxon>Asteroideae</taxon>
        <taxon>Anthemideae</taxon>
        <taxon>Artemisiinae</taxon>
        <taxon>Artemisia</taxon>
    </lineage>
</organism>
<dbReference type="EMBL" id="PKPP01003700">
    <property type="protein sequence ID" value="PWA68128.1"/>
    <property type="molecule type" value="Genomic_DNA"/>
</dbReference>
<dbReference type="AlphaFoldDB" id="A0A2U1N3P0"/>
<protein>
    <submittedName>
        <fullName evidence="2">Uncharacterized protein</fullName>
    </submittedName>
</protein>
<dbReference type="InterPro" id="IPR044845">
    <property type="entry name" value="HPAT/SRGT1-like"/>
</dbReference>
<gene>
    <name evidence="2" type="ORF">CTI12_AA310310</name>
</gene>
<keyword evidence="3" id="KW-1185">Reference proteome</keyword>
<evidence type="ECO:0000313" key="3">
    <source>
        <dbReference type="Proteomes" id="UP000245207"/>
    </source>
</evidence>
<evidence type="ECO:0000256" key="1">
    <source>
        <dbReference type="SAM" id="Phobius"/>
    </source>
</evidence>